<dbReference type="RefSeq" id="WP_282585220.1">
    <property type="nucleotide sequence ID" value="NZ_JAMOIM010000007.1"/>
</dbReference>
<comment type="catalytic activity">
    <reaction evidence="4">
        <text>(S)-ureidoglycolate = urea + glyoxylate</text>
        <dbReference type="Rhea" id="RHEA:11304"/>
        <dbReference type="ChEBI" id="CHEBI:16199"/>
        <dbReference type="ChEBI" id="CHEBI:36655"/>
        <dbReference type="ChEBI" id="CHEBI:57296"/>
        <dbReference type="EC" id="4.3.2.3"/>
    </reaction>
</comment>
<comment type="caution">
    <text evidence="5">The sequence shown here is derived from an EMBL/GenBank/DDBJ whole genome shotgun (WGS) entry which is preliminary data.</text>
</comment>
<name>A0AA42CIX6_9HYPH</name>
<evidence type="ECO:0000256" key="1">
    <source>
        <dbReference type="ARBA" id="ARBA00011738"/>
    </source>
</evidence>
<dbReference type="InterPro" id="IPR024060">
    <property type="entry name" value="Ureidoglycolate_lyase_dom_sf"/>
</dbReference>
<evidence type="ECO:0000256" key="2">
    <source>
        <dbReference type="ARBA" id="ARBA00022631"/>
    </source>
</evidence>
<dbReference type="CDD" id="cd20298">
    <property type="entry name" value="cupin_UAH"/>
    <property type="match status" value="1"/>
</dbReference>
<dbReference type="AlphaFoldDB" id="A0AA42CIX6"/>
<dbReference type="InterPro" id="IPR007247">
    <property type="entry name" value="Ureidogly_lyase"/>
</dbReference>
<dbReference type="EMBL" id="JAMOIM010000007">
    <property type="protein sequence ID" value="MCW6508854.1"/>
    <property type="molecule type" value="Genomic_DNA"/>
</dbReference>
<evidence type="ECO:0000313" key="6">
    <source>
        <dbReference type="Proteomes" id="UP001165667"/>
    </source>
</evidence>
<dbReference type="GO" id="GO:0004848">
    <property type="term" value="F:ureidoglycolate hydrolase activity"/>
    <property type="evidence" value="ECO:0007669"/>
    <property type="project" value="InterPro"/>
</dbReference>
<comment type="subunit">
    <text evidence="1">Homodimer.</text>
</comment>
<dbReference type="GO" id="GO:0050385">
    <property type="term" value="F:ureidoglycolate lyase activity"/>
    <property type="evidence" value="ECO:0007669"/>
    <property type="project" value="UniProtKB-EC"/>
</dbReference>
<keyword evidence="3 5" id="KW-0456">Lyase</keyword>
<evidence type="ECO:0000313" key="5">
    <source>
        <dbReference type="EMBL" id="MCW6508854.1"/>
    </source>
</evidence>
<dbReference type="PIRSF" id="PIRSF017306">
    <property type="entry name" value="Ureidogly_hydro"/>
    <property type="match status" value="1"/>
</dbReference>
<dbReference type="InterPro" id="IPR011051">
    <property type="entry name" value="RmlC_Cupin_sf"/>
</dbReference>
<dbReference type="Proteomes" id="UP001165667">
    <property type="component" value="Unassembled WGS sequence"/>
</dbReference>
<dbReference type="InterPro" id="IPR047233">
    <property type="entry name" value="UAH_cupin"/>
</dbReference>
<dbReference type="PANTHER" id="PTHR21221:SF1">
    <property type="entry name" value="UREIDOGLYCOLATE LYASE"/>
    <property type="match status" value="1"/>
</dbReference>
<protein>
    <submittedName>
        <fullName evidence="5">Ureidoglycolate lyase</fullName>
    </submittedName>
</protein>
<evidence type="ECO:0000256" key="3">
    <source>
        <dbReference type="ARBA" id="ARBA00023239"/>
    </source>
</evidence>
<accession>A0AA42CIX6</accession>
<dbReference type="Gene3D" id="2.60.120.480">
    <property type="entry name" value="Ureidoglycolate hydrolase"/>
    <property type="match status" value="1"/>
</dbReference>
<organism evidence="5 6">
    <name type="scientific">Lichenifustis flavocetrariae</name>
    <dbReference type="NCBI Taxonomy" id="2949735"/>
    <lineage>
        <taxon>Bacteria</taxon>
        <taxon>Pseudomonadati</taxon>
        <taxon>Pseudomonadota</taxon>
        <taxon>Alphaproteobacteria</taxon>
        <taxon>Hyphomicrobiales</taxon>
        <taxon>Lichenihabitantaceae</taxon>
        <taxon>Lichenifustis</taxon>
    </lineage>
</organism>
<gene>
    <name evidence="5" type="ORF">M8523_12570</name>
</gene>
<proteinExistence type="predicted"/>
<dbReference type="GO" id="GO:0000256">
    <property type="term" value="P:allantoin catabolic process"/>
    <property type="evidence" value="ECO:0007669"/>
    <property type="project" value="InterPro"/>
</dbReference>
<keyword evidence="6" id="KW-1185">Reference proteome</keyword>
<keyword evidence="2" id="KW-0659">Purine metabolism</keyword>
<dbReference type="Pfam" id="PF04115">
    <property type="entry name" value="Ureidogly_lyase"/>
    <property type="match status" value="1"/>
</dbReference>
<sequence length="176" mass="18727">MIALTSRPLEADAFAPFGTVIAFESAAARLVNEGTALRADACALFEYASGTEPVLALYRATPKTLPLRLTLFERHPLSAQTFVSLSVPRFLVVVAPRGADGLPVAAAAQVFVGLAGMGVSYRSNQWHMPIMALGTGGDLLMLMAEHGTTEDCIEHRLAVPLLIQDDVSSERTPYGA</sequence>
<evidence type="ECO:0000256" key="4">
    <source>
        <dbReference type="ARBA" id="ARBA00047684"/>
    </source>
</evidence>
<dbReference type="SUPFAM" id="SSF51182">
    <property type="entry name" value="RmlC-like cupins"/>
    <property type="match status" value="1"/>
</dbReference>
<dbReference type="GO" id="GO:0006144">
    <property type="term" value="P:purine nucleobase metabolic process"/>
    <property type="evidence" value="ECO:0007669"/>
    <property type="project" value="UniProtKB-KW"/>
</dbReference>
<dbReference type="PANTHER" id="PTHR21221">
    <property type="entry name" value="UREIDOGLYCOLATE HYDROLASE"/>
    <property type="match status" value="1"/>
</dbReference>
<reference evidence="5" key="1">
    <citation type="submission" date="2022-05" db="EMBL/GenBank/DDBJ databases">
        <authorList>
            <person name="Pankratov T."/>
        </authorList>
    </citation>
    <scope>NUCLEOTIDE SEQUENCE</scope>
    <source>
        <strain evidence="5">BP6-180914</strain>
    </source>
</reference>